<evidence type="ECO:0000256" key="5">
    <source>
        <dbReference type="ARBA" id="ARBA00022556"/>
    </source>
</evidence>
<gene>
    <name evidence="9" type="primary">fabZ</name>
    <name evidence="10" type="ORF">Ga0061063_1497</name>
</gene>
<dbReference type="Gene3D" id="3.10.129.10">
    <property type="entry name" value="Hotdog Thioesterase"/>
    <property type="match status" value="1"/>
</dbReference>
<comment type="similarity">
    <text evidence="2 9">Belongs to the thioester dehydratase family. FabZ subfamily.</text>
</comment>
<dbReference type="GO" id="GO:0006633">
    <property type="term" value="P:fatty acid biosynthetic process"/>
    <property type="evidence" value="ECO:0007669"/>
    <property type="project" value="UniProtKB-UniRule"/>
</dbReference>
<dbReference type="GO" id="GO:0019171">
    <property type="term" value="F:(3R)-hydroxyacyl-[acyl-carrier-protein] dehydratase activity"/>
    <property type="evidence" value="ECO:0007669"/>
    <property type="project" value="UniProtKB-EC"/>
</dbReference>
<dbReference type="SUPFAM" id="SSF54637">
    <property type="entry name" value="Thioesterase/thiol ester dehydrase-isomerase"/>
    <property type="match status" value="1"/>
</dbReference>
<dbReference type="PANTHER" id="PTHR30272">
    <property type="entry name" value="3-HYDROXYACYL-[ACYL-CARRIER-PROTEIN] DEHYDRATASE"/>
    <property type="match status" value="1"/>
</dbReference>
<keyword evidence="7 9" id="KW-0456">Lyase</keyword>
<dbReference type="GO" id="GO:0009245">
    <property type="term" value="P:lipid A biosynthetic process"/>
    <property type="evidence" value="ECO:0007669"/>
    <property type="project" value="UniProtKB-UniRule"/>
</dbReference>
<evidence type="ECO:0000256" key="9">
    <source>
        <dbReference type="HAMAP-Rule" id="MF_00406"/>
    </source>
</evidence>
<protein>
    <recommendedName>
        <fullName evidence="9">3-hydroxyacyl-[acyl-carrier-protein] dehydratase FabZ</fullName>
        <ecNumber evidence="9">4.2.1.59</ecNumber>
    </recommendedName>
    <alternativeName>
        <fullName evidence="9">(3R)-hydroxymyristoyl-[acyl-carrier-protein] dehydratase</fullName>
        <shortName evidence="9">(3R)-hydroxymyristoyl-ACP dehydrase</shortName>
    </alternativeName>
    <alternativeName>
        <fullName evidence="9">Beta-hydroxyacyl-ACP dehydratase</fullName>
    </alternativeName>
</protein>
<dbReference type="PANTHER" id="PTHR30272:SF1">
    <property type="entry name" value="3-HYDROXYACYL-[ACYL-CARRIER-PROTEIN] DEHYDRATASE"/>
    <property type="match status" value="1"/>
</dbReference>
<comment type="subcellular location">
    <subcellularLocation>
        <location evidence="1 9">Cytoplasm</location>
    </subcellularLocation>
</comment>
<dbReference type="HAMAP" id="MF_00406">
    <property type="entry name" value="FabZ"/>
    <property type="match status" value="1"/>
</dbReference>
<evidence type="ECO:0000256" key="3">
    <source>
        <dbReference type="ARBA" id="ARBA00022490"/>
    </source>
</evidence>
<dbReference type="InterPro" id="IPR029069">
    <property type="entry name" value="HotDog_dom_sf"/>
</dbReference>
<keyword evidence="6 9" id="KW-0443">Lipid metabolism</keyword>
<comment type="function">
    <text evidence="8 9">Involved in unsaturated fatty acids biosynthesis. Catalyzes the dehydration of short chain beta-hydroxyacyl-ACPs and long chain saturated and unsaturated beta-hydroxyacyl-ACPs.</text>
</comment>
<keyword evidence="4 9" id="KW-0444">Lipid biosynthesis</keyword>
<proteinExistence type="inferred from homology"/>
<evidence type="ECO:0000313" key="10">
    <source>
        <dbReference type="EMBL" id="CUA82866.1"/>
    </source>
</evidence>
<organism evidence="10 11">
    <name type="scientific">Gulbenkiania indica</name>
    <dbReference type="NCBI Taxonomy" id="375574"/>
    <lineage>
        <taxon>Bacteria</taxon>
        <taxon>Pseudomonadati</taxon>
        <taxon>Pseudomonadota</taxon>
        <taxon>Betaproteobacteria</taxon>
        <taxon>Neisseriales</taxon>
        <taxon>Chromobacteriaceae</taxon>
        <taxon>Gulbenkiania</taxon>
    </lineage>
</organism>
<evidence type="ECO:0000256" key="1">
    <source>
        <dbReference type="ARBA" id="ARBA00004496"/>
    </source>
</evidence>
<keyword evidence="5 9" id="KW-0441">Lipid A biosynthesis</keyword>
<dbReference type="RefSeq" id="WP_054286430.1">
    <property type="nucleotide sequence ID" value="NZ_CYHA01000002.1"/>
</dbReference>
<dbReference type="NCBIfam" id="NF000582">
    <property type="entry name" value="PRK00006.1"/>
    <property type="match status" value="1"/>
</dbReference>
<evidence type="ECO:0000313" key="11">
    <source>
        <dbReference type="Proteomes" id="UP000243535"/>
    </source>
</evidence>
<accession>A0A0K6GVV3</accession>
<reference evidence="11" key="1">
    <citation type="submission" date="2015-08" db="EMBL/GenBank/DDBJ databases">
        <authorList>
            <person name="Varghese N."/>
        </authorList>
    </citation>
    <scope>NUCLEOTIDE SEQUENCE [LARGE SCALE GENOMIC DNA]</scope>
    <source>
        <strain evidence="11">DSM 17901</strain>
    </source>
</reference>
<comment type="catalytic activity">
    <reaction evidence="9">
        <text>a (3R)-hydroxyacyl-[ACP] = a (2E)-enoyl-[ACP] + H2O</text>
        <dbReference type="Rhea" id="RHEA:13097"/>
        <dbReference type="Rhea" id="RHEA-COMP:9925"/>
        <dbReference type="Rhea" id="RHEA-COMP:9945"/>
        <dbReference type="ChEBI" id="CHEBI:15377"/>
        <dbReference type="ChEBI" id="CHEBI:78784"/>
        <dbReference type="ChEBI" id="CHEBI:78827"/>
        <dbReference type="EC" id="4.2.1.59"/>
    </reaction>
</comment>
<dbReference type="EC" id="4.2.1.59" evidence="9"/>
<evidence type="ECO:0000256" key="4">
    <source>
        <dbReference type="ARBA" id="ARBA00022516"/>
    </source>
</evidence>
<dbReference type="OrthoDB" id="9772788at2"/>
<dbReference type="NCBIfam" id="TIGR01750">
    <property type="entry name" value="fabZ"/>
    <property type="match status" value="1"/>
</dbReference>
<dbReference type="AlphaFoldDB" id="A0A0K6GVV3"/>
<dbReference type="FunFam" id="3.10.129.10:FF:000001">
    <property type="entry name" value="3-hydroxyacyl-[acyl-carrier-protein] dehydratase FabZ"/>
    <property type="match status" value="1"/>
</dbReference>
<dbReference type="InterPro" id="IPR010084">
    <property type="entry name" value="FabZ"/>
</dbReference>
<dbReference type="STRING" id="375574.GCA_001418035_01288"/>
<dbReference type="CDD" id="cd01288">
    <property type="entry name" value="FabZ"/>
    <property type="match status" value="1"/>
</dbReference>
<evidence type="ECO:0000256" key="8">
    <source>
        <dbReference type="ARBA" id="ARBA00025049"/>
    </source>
</evidence>
<dbReference type="Proteomes" id="UP000243535">
    <property type="component" value="Unassembled WGS sequence"/>
</dbReference>
<dbReference type="GO" id="GO:0005737">
    <property type="term" value="C:cytoplasm"/>
    <property type="evidence" value="ECO:0007669"/>
    <property type="project" value="UniProtKB-SubCell"/>
</dbReference>
<dbReference type="GO" id="GO:0016020">
    <property type="term" value="C:membrane"/>
    <property type="evidence" value="ECO:0007669"/>
    <property type="project" value="GOC"/>
</dbReference>
<keyword evidence="3 9" id="KW-0963">Cytoplasm</keyword>
<evidence type="ECO:0000256" key="2">
    <source>
        <dbReference type="ARBA" id="ARBA00009174"/>
    </source>
</evidence>
<evidence type="ECO:0000256" key="7">
    <source>
        <dbReference type="ARBA" id="ARBA00023239"/>
    </source>
</evidence>
<dbReference type="InterPro" id="IPR013114">
    <property type="entry name" value="FabA_FabZ"/>
</dbReference>
<evidence type="ECO:0000256" key="6">
    <source>
        <dbReference type="ARBA" id="ARBA00023098"/>
    </source>
</evidence>
<name>A0A0K6GVV3_9NEIS</name>
<keyword evidence="11" id="KW-1185">Reference proteome</keyword>
<dbReference type="EMBL" id="CYHA01000002">
    <property type="protein sequence ID" value="CUA82866.1"/>
    <property type="molecule type" value="Genomic_DNA"/>
</dbReference>
<sequence>MTEAVANGSAVQIDVREIMRYLPHRYPFLLVDKVTEFEADHRIKAIKNVTVNEPFFIGHFEQYPVMPGVLIIEALAQAAGVLAIRSQGGRAENELYFFVGIDNARFKRQVVPGDVLVLEVEQLASKRGIAKYTARALVEGQVACEAQIMCAKREV</sequence>
<feature type="active site" evidence="9">
    <location>
        <position position="59"/>
    </location>
</feature>
<dbReference type="Pfam" id="PF07977">
    <property type="entry name" value="FabA"/>
    <property type="match status" value="1"/>
</dbReference>